<name>A0A498N672_LABRO</name>
<feature type="compositionally biased region" description="Basic and acidic residues" evidence="1">
    <location>
        <begin position="43"/>
        <end position="53"/>
    </location>
</feature>
<organism evidence="2 3">
    <name type="scientific">Labeo rohita</name>
    <name type="common">Indian major carp</name>
    <name type="synonym">Cyprinus rohita</name>
    <dbReference type="NCBI Taxonomy" id="84645"/>
    <lineage>
        <taxon>Eukaryota</taxon>
        <taxon>Metazoa</taxon>
        <taxon>Chordata</taxon>
        <taxon>Craniata</taxon>
        <taxon>Vertebrata</taxon>
        <taxon>Euteleostomi</taxon>
        <taxon>Actinopterygii</taxon>
        <taxon>Neopterygii</taxon>
        <taxon>Teleostei</taxon>
        <taxon>Ostariophysi</taxon>
        <taxon>Cypriniformes</taxon>
        <taxon>Cyprinidae</taxon>
        <taxon>Labeoninae</taxon>
        <taxon>Labeonini</taxon>
        <taxon>Labeo</taxon>
    </lineage>
</organism>
<reference evidence="2 3" key="1">
    <citation type="submission" date="2018-03" db="EMBL/GenBank/DDBJ databases">
        <title>Draft genome sequence of Rohu Carp (Labeo rohita).</title>
        <authorList>
            <person name="Das P."/>
            <person name="Kushwaha B."/>
            <person name="Joshi C.G."/>
            <person name="Kumar D."/>
            <person name="Nagpure N.S."/>
            <person name="Sahoo L."/>
            <person name="Das S.P."/>
            <person name="Bit A."/>
            <person name="Patnaik S."/>
            <person name="Meher P.K."/>
            <person name="Jayasankar P."/>
            <person name="Koringa P.G."/>
            <person name="Patel N.V."/>
            <person name="Hinsu A.T."/>
            <person name="Kumar R."/>
            <person name="Pandey M."/>
            <person name="Agarwal S."/>
            <person name="Srivastava S."/>
            <person name="Singh M."/>
            <person name="Iquebal M.A."/>
            <person name="Jaiswal S."/>
            <person name="Angadi U.B."/>
            <person name="Kumar N."/>
            <person name="Raza M."/>
            <person name="Shah T.M."/>
            <person name="Rai A."/>
            <person name="Jena J.K."/>
        </authorList>
    </citation>
    <scope>NUCLEOTIDE SEQUENCE [LARGE SCALE GENOMIC DNA]</scope>
    <source>
        <strain evidence="2">DASCIFA01</strain>
        <tissue evidence="2">Testis</tissue>
    </source>
</reference>
<comment type="caution">
    <text evidence="2">The sequence shown here is derived from an EMBL/GenBank/DDBJ whole genome shotgun (WGS) entry which is preliminary data.</text>
</comment>
<evidence type="ECO:0000313" key="2">
    <source>
        <dbReference type="EMBL" id="RXN27202.1"/>
    </source>
</evidence>
<dbReference type="Proteomes" id="UP000290572">
    <property type="component" value="Unassembled WGS sequence"/>
</dbReference>
<evidence type="ECO:0000313" key="3">
    <source>
        <dbReference type="Proteomes" id="UP000290572"/>
    </source>
</evidence>
<evidence type="ECO:0000256" key="1">
    <source>
        <dbReference type="SAM" id="MobiDB-lite"/>
    </source>
</evidence>
<accession>A0A498N672</accession>
<keyword evidence="3" id="KW-1185">Reference proteome</keyword>
<dbReference type="EMBL" id="QBIY01012057">
    <property type="protein sequence ID" value="RXN27202.1"/>
    <property type="molecule type" value="Genomic_DNA"/>
</dbReference>
<sequence>MRASNSEAGCLCCGPNRFCPRIPLGVIRANRYGPSPNSFPALRNREERNKAANKDVPPWREWSSLLPFPFLFCQLLSHRGVIHGATVADKKMPQLPCSEKYD</sequence>
<gene>
    <name evidence="2" type="ORF">ROHU_005483</name>
</gene>
<dbReference type="AlphaFoldDB" id="A0A498N672"/>
<feature type="region of interest" description="Disordered" evidence="1">
    <location>
        <begin position="32"/>
        <end position="54"/>
    </location>
</feature>
<protein>
    <submittedName>
        <fullName evidence="2">Uncharacterized protein</fullName>
    </submittedName>
</protein>
<proteinExistence type="predicted"/>